<dbReference type="InParanoid" id="A0A0G4F5Z4"/>
<keyword evidence="9" id="KW-0407">Ion channel</keyword>
<evidence type="ECO:0000256" key="7">
    <source>
        <dbReference type="ARBA" id="ARBA00023173"/>
    </source>
</evidence>
<dbReference type="EMBL" id="CDMY01000376">
    <property type="protein sequence ID" value="CEM07643.1"/>
    <property type="molecule type" value="Genomic_DNA"/>
</dbReference>
<dbReference type="Gene3D" id="1.10.3080.10">
    <property type="entry name" value="Clc chloride channel"/>
    <property type="match status" value="1"/>
</dbReference>
<feature type="transmembrane region" description="Helical" evidence="11">
    <location>
        <begin position="212"/>
        <end position="240"/>
    </location>
</feature>
<evidence type="ECO:0000256" key="11">
    <source>
        <dbReference type="SAM" id="Phobius"/>
    </source>
</evidence>
<keyword evidence="7" id="KW-0869">Chloride channel</keyword>
<dbReference type="PANTHER" id="PTHR43427:SF6">
    <property type="entry name" value="CHLORIDE CHANNEL PROTEIN CLC-E"/>
    <property type="match status" value="1"/>
</dbReference>
<protein>
    <recommendedName>
        <fullName evidence="14">Chloride channel protein</fullName>
    </recommendedName>
</protein>
<dbReference type="PANTHER" id="PTHR43427">
    <property type="entry name" value="CHLORIDE CHANNEL PROTEIN CLC-E"/>
    <property type="match status" value="1"/>
</dbReference>
<keyword evidence="2" id="KW-0813">Transport</keyword>
<reference evidence="12 13" key="1">
    <citation type="submission" date="2014-11" db="EMBL/GenBank/DDBJ databases">
        <authorList>
            <person name="Zhu J."/>
            <person name="Qi W."/>
            <person name="Song R."/>
        </authorList>
    </citation>
    <scope>NUCLEOTIDE SEQUENCE [LARGE SCALE GENOMIC DNA]</scope>
</reference>
<dbReference type="SUPFAM" id="SSF81340">
    <property type="entry name" value="Clc chloride channel"/>
    <property type="match status" value="1"/>
</dbReference>
<keyword evidence="3 11" id="KW-0812">Transmembrane</keyword>
<dbReference type="InterPro" id="IPR050368">
    <property type="entry name" value="ClC-type_chloride_channel"/>
</dbReference>
<dbReference type="GO" id="GO:0034707">
    <property type="term" value="C:chloride channel complex"/>
    <property type="evidence" value="ECO:0007669"/>
    <property type="project" value="UniProtKB-KW"/>
</dbReference>
<organism evidence="12 13">
    <name type="scientific">Vitrella brassicaformis (strain CCMP3155)</name>
    <dbReference type="NCBI Taxonomy" id="1169540"/>
    <lineage>
        <taxon>Eukaryota</taxon>
        <taxon>Sar</taxon>
        <taxon>Alveolata</taxon>
        <taxon>Colpodellida</taxon>
        <taxon>Vitrellaceae</taxon>
        <taxon>Vitrella</taxon>
    </lineage>
</organism>
<proteinExistence type="predicted"/>
<evidence type="ECO:0000256" key="4">
    <source>
        <dbReference type="ARBA" id="ARBA00022989"/>
    </source>
</evidence>
<keyword evidence="13" id="KW-1185">Reference proteome</keyword>
<dbReference type="OrthoDB" id="4564at2759"/>
<name>A0A0G4F5Z4_VITBC</name>
<feature type="region of interest" description="Disordered" evidence="10">
    <location>
        <begin position="304"/>
        <end position="444"/>
    </location>
</feature>
<evidence type="ECO:0000256" key="8">
    <source>
        <dbReference type="ARBA" id="ARBA00023214"/>
    </source>
</evidence>
<feature type="compositionally biased region" description="Basic and acidic residues" evidence="10">
    <location>
        <begin position="435"/>
        <end position="444"/>
    </location>
</feature>
<dbReference type="InterPro" id="IPR001807">
    <property type="entry name" value="ClC"/>
</dbReference>
<gene>
    <name evidence="12" type="ORF">Vbra_14531</name>
</gene>
<evidence type="ECO:0000256" key="1">
    <source>
        <dbReference type="ARBA" id="ARBA00004141"/>
    </source>
</evidence>
<dbReference type="VEuPathDB" id="CryptoDB:Vbra_14531"/>
<evidence type="ECO:0000313" key="12">
    <source>
        <dbReference type="EMBL" id="CEM07643.1"/>
    </source>
</evidence>
<feature type="compositionally biased region" description="Basic and acidic residues" evidence="10">
    <location>
        <begin position="391"/>
        <end position="400"/>
    </location>
</feature>
<evidence type="ECO:0000256" key="10">
    <source>
        <dbReference type="SAM" id="MobiDB-lite"/>
    </source>
</evidence>
<keyword evidence="8" id="KW-0868">Chloride</keyword>
<feature type="transmembrane region" description="Helical" evidence="11">
    <location>
        <begin position="247"/>
        <end position="266"/>
    </location>
</feature>
<comment type="subcellular location">
    <subcellularLocation>
        <location evidence="1">Membrane</location>
        <topology evidence="1">Multi-pass membrane protein</topology>
    </subcellularLocation>
</comment>
<keyword evidence="5" id="KW-0406">Ion transport</keyword>
<evidence type="ECO:0000256" key="9">
    <source>
        <dbReference type="ARBA" id="ARBA00023303"/>
    </source>
</evidence>
<accession>A0A0G4F5Z4</accession>
<evidence type="ECO:0008006" key="14">
    <source>
        <dbReference type="Google" id="ProtNLM"/>
    </source>
</evidence>
<feature type="transmembrane region" description="Helical" evidence="11">
    <location>
        <begin position="172"/>
        <end position="192"/>
    </location>
</feature>
<evidence type="ECO:0000313" key="13">
    <source>
        <dbReference type="Proteomes" id="UP000041254"/>
    </source>
</evidence>
<keyword evidence="4 11" id="KW-1133">Transmembrane helix</keyword>
<evidence type="ECO:0000256" key="2">
    <source>
        <dbReference type="ARBA" id="ARBA00022448"/>
    </source>
</evidence>
<dbReference type="GO" id="GO:0005254">
    <property type="term" value="F:chloride channel activity"/>
    <property type="evidence" value="ECO:0007669"/>
    <property type="project" value="UniProtKB-KW"/>
</dbReference>
<evidence type="ECO:0000256" key="6">
    <source>
        <dbReference type="ARBA" id="ARBA00023136"/>
    </source>
</evidence>
<keyword evidence="6 11" id="KW-0472">Membrane</keyword>
<evidence type="ECO:0000256" key="5">
    <source>
        <dbReference type="ARBA" id="ARBA00023065"/>
    </source>
</evidence>
<sequence>MHHRFSRRRLKARSSLLVLIASTTATVIIRTLSHDSSGFFVHRDGLEHDSPWQTGGWMALSIPIGLLGGLLGRLFVTVAHKVRRRVSRLPSGVAMAAAGGVTGVVGAVTFAVTGHAFVWGTGEWFVRDLLEGKWETETWPVVVLFIGKSIAITAAFAAGGCGGLFSPVLTLGALYGNLMAALHLFIFKAAGVQHDWERDYQLPGASLTIRQIRLAGTVTGMASLFGAVFRCPITAILLIYEMTREHGLILPIMMSSVLSVVIANQLPNESFFDAQGEFDNGRETDGSKGSTSGSLLFLRSNLTMPPVSPKEQEKESSAAAAADIAAATSNDAPSASIQDIRPSDPRGEPLFGEPLSPSAIPIVTEKDQPSADHCQPSHGAAVDTAASVRRTRSDERERSRVYVVSEETHTTGSVSLCPHAGPSVDQQLRLSRGKGTREGETNTV</sequence>
<feature type="compositionally biased region" description="Low complexity" evidence="10">
    <location>
        <begin position="317"/>
        <end position="332"/>
    </location>
</feature>
<dbReference type="InterPro" id="IPR014743">
    <property type="entry name" value="Cl-channel_core"/>
</dbReference>
<dbReference type="Pfam" id="PF00654">
    <property type="entry name" value="Voltage_CLC"/>
    <property type="match status" value="1"/>
</dbReference>
<feature type="transmembrane region" description="Helical" evidence="11">
    <location>
        <begin position="139"/>
        <end position="165"/>
    </location>
</feature>
<dbReference type="Proteomes" id="UP000041254">
    <property type="component" value="Unassembled WGS sequence"/>
</dbReference>
<feature type="transmembrane region" description="Helical" evidence="11">
    <location>
        <begin position="57"/>
        <end position="76"/>
    </location>
</feature>
<dbReference type="AlphaFoldDB" id="A0A0G4F5Z4"/>
<evidence type="ECO:0000256" key="3">
    <source>
        <dbReference type="ARBA" id="ARBA00022692"/>
    </source>
</evidence>
<feature type="transmembrane region" description="Helical" evidence="11">
    <location>
        <begin position="97"/>
        <end position="119"/>
    </location>
</feature>